<dbReference type="InterPro" id="IPR004358">
    <property type="entry name" value="Sig_transdc_His_kin-like_C"/>
</dbReference>
<dbReference type="GO" id="GO:0000155">
    <property type="term" value="F:phosphorelay sensor kinase activity"/>
    <property type="evidence" value="ECO:0007669"/>
    <property type="project" value="InterPro"/>
</dbReference>
<evidence type="ECO:0000256" key="7">
    <source>
        <dbReference type="SAM" id="Phobius"/>
    </source>
</evidence>
<dbReference type="Gene3D" id="1.10.287.130">
    <property type="match status" value="1"/>
</dbReference>
<dbReference type="Proteomes" id="UP000460751">
    <property type="component" value="Unassembled WGS sequence"/>
</dbReference>
<keyword evidence="4" id="KW-0808">Transferase</keyword>
<evidence type="ECO:0000256" key="1">
    <source>
        <dbReference type="ARBA" id="ARBA00000085"/>
    </source>
</evidence>
<dbReference type="PRINTS" id="PR00344">
    <property type="entry name" value="BCTRLSENSOR"/>
</dbReference>
<evidence type="ECO:0000256" key="2">
    <source>
        <dbReference type="ARBA" id="ARBA00012438"/>
    </source>
</evidence>
<dbReference type="PROSITE" id="PS50109">
    <property type="entry name" value="HIS_KIN"/>
    <property type="match status" value="1"/>
</dbReference>
<evidence type="ECO:0000313" key="10">
    <source>
        <dbReference type="EMBL" id="MYL26532.1"/>
    </source>
</evidence>
<evidence type="ECO:0000256" key="5">
    <source>
        <dbReference type="ARBA" id="ARBA00022777"/>
    </source>
</evidence>
<feature type="transmembrane region" description="Helical" evidence="7">
    <location>
        <begin position="261"/>
        <end position="282"/>
    </location>
</feature>
<dbReference type="PANTHER" id="PTHR43711:SF1">
    <property type="entry name" value="HISTIDINE KINASE 1"/>
    <property type="match status" value="1"/>
</dbReference>
<dbReference type="SMART" id="SM01079">
    <property type="entry name" value="CHASE"/>
    <property type="match status" value="1"/>
</dbReference>
<evidence type="ECO:0000256" key="4">
    <source>
        <dbReference type="ARBA" id="ARBA00022679"/>
    </source>
</evidence>
<gene>
    <name evidence="10" type="ORF">GLW01_06950</name>
</gene>
<keyword evidence="6" id="KW-0902">Two-component regulatory system</keyword>
<dbReference type="InterPro" id="IPR036890">
    <property type="entry name" value="HATPase_C_sf"/>
</dbReference>
<evidence type="ECO:0000256" key="6">
    <source>
        <dbReference type="ARBA" id="ARBA00023012"/>
    </source>
</evidence>
<dbReference type="Pfam" id="PF03924">
    <property type="entry name" value="CHASE"/>
    <property type="match status" value="1"/>
</dbReference>
<dbReference type="SMART" id="SM00387">
    <property type="entry name" value="HATPase_c"/>
    <property type="match status" value="1"/>
</dbReference>
<comment type="catalytic activity">
    <reaction evidence="1">
        <text>ATP + protein L-histidine = ADP + protein N-phospho-L-histidine.</text>
        <dbReference type="EC" id="2.7.13.3"/>
    </reaction>
</comment>
<evidence type="ECO:0000259" key="8">
    <source>
        <dbReference type="PROSITE" id="PS50109"/>
    </source>
</evidence>
<keyword evidence="7" id="KW-1133">Transmembrane helix</keyword>
<organism evidence="10 11">
    <name type="scientific">Vreelandella halophila</name>
    <dbReference type="NCBI Taxonomy" id="86177"/>
    <lineage>
        <taxon>Bacteria</taxon>
        <taxon>Pseudomonadati</taxon>
        <taxon>Pseudomonadota</taxon>
        <taxon>Gammaproteobacteria</taxon>
        <taxon>Oceanospirillales</taxon>
        <taxon>Halomonadaceae</taxon>
        <taxon>Vreelandella</taxon>
    </lineage>
</organism>
<dbReference type="PROSITE" id="PS50839">
    <property type="entry name" value="CHASE"/>
    <property type="match status" value="1"/>
</dbReference>
<evidence type="ECO:0000256" key="3">
    <source>
        <dbReference type="ARBA" id="ARBA00022553"/>
    </source>
</evidence>
<keyword evidence="7" id="KW-0812">Transmembrane</keyword>
<dbReference type="SUPFAM" id="SSF55874">
    <property type="entry name" value="ATPase domain of HSP90 chaperone/DNA topoisomerase II/histidine kinase"/>
    <property type="match status" value="1"/>
</dbReference>
<keyword evidence="3" id="KW-0597">Phosphoprotein</keyword>
<dbReference type="SMART" id="SM00388">
    <property type="entry name" value="HisKA"/>
    <property type="match status" value="1"/>
</dbReference>
<dbReference type="InterPro" id="IPR003661">
    <property type="entry name" value="HisK_dim/P_dom"/>
</dbReference>
<dbReference type="GO" id="GO:0005886">
    <property type="term" value="C:plasma membrane"/>
    <property type="evidence" value="ECO:0007669"/>
    <property type="project" value="UniProtKB-ARBA"/>
</dbReference>
<name>A0A9X5B5T0_9GAMM</name>
<dbReference type="FunFam" id="3.30.565.10:FF:000006">
    <property type="entry name" value="Sensor histidine kinase WalK"/>
    <property type="match status" value="1"/>
</dbReference>
<dbReference type="SUPFAM" id="SSF47384">
    <property type="entry name" value="Homodimeric domain of signal transducing histidine kinase"/>
    <property type="match status" value="1"/>
</dbReference>
<dbReference type="InterPro" id="IPR036097">
    <property type="entry name" value="HisK_dim/P_sf"/>
</dbReference>
<proteinExistence type="predicted"/>
<evidence type="ECO:0000313" key="11">
    <source>
        <dbReference type="Proteomes" id="UP000460751"/>
    </source>
</evidence>
<dbReference type="InterPro" id="IPR003594">
    <property type="entry name" value="HATPase_dom"/>
</dbReference>
<dbReference type="InterPro" id="IPR006189">
    <property type="entry name" value="CHASE_dom"/>
</dbReference>
<dbReference type="Pfam" id="PF02518">
    <property type="entry name" value="HATPase_c"/>
    <property type="match status" value="1"/>
</dbReference>
<feature type="domain" description="CHASE" evidence="9">
    <location>
        <begin position="118"/>
        <end position="201"/>
    </location>
</feature>
<keyword evidence="5" id="KW-0418">Kinase</keyword>
<reference evidence="10 11" key="1">
    <citation type="submission" date="2019-11" db="EMBL/GenBank/DDBJ databases">
        <title>Genome sequences of 17 halophilic strains isolated from different environments.</title>
        <authorList>
            <person name="Furrow R.E."/>
        </authorList>
    </citation>
    <scope>NUCLEOTIDE SEQUENCE [LARGE SCALE GENOMIC DNA]</scope>
    <source>
        <strain evidence="10 11">22507_15_FS</strain>
    </source>
</reference>
<dbReference type="EC" id="2.7.13.3" evidence="2"/>
<dbReference type="Gene3D" id="3.30.565.10">
    <property type="entry name" value="Histidine kinase-like ATPase, C-terminal domain"/>
    <property type="match status" value="1"/>
</dbReference>
<keyword evidence="11" id="KW-1185">Reference proteome</keyword>
<dbReference type="InterPro" id="IPR050736">
    <property type="entry name" value="Sensor_HK_Regulatory"/>
</dbReference>
<accession>A0A9X5B5T0</accession>
<dbReference type="CDD" id="cd00082">
    <property type="entry name" value="HisKA"/>
    <property type="match status" value="1"/>
</dbReference>
<feature type="domain" description="Histidine kinase" evidence="8">
    <location>
        <begin position="305"/>
        <end position="525"/>
    </location>
</feature>
<dbReference type="PANTHER" id="PTHR43711">
    <property type="entry name" value="TWO-COMPONENT HISTIDINE KINASE"/>
    <property type="match status" value="1"/>
</dbReference>
<dbReference type="Pfam" id="PF00512">
    <property type="entry name" value="HisKA"/>
    <property type="match status" value="1"/>
</dbReference>
<keyword evidence="7" id="KW-0472">Membrane</keyword>
<dbReference type="AlphaFoldDB" id="A0A9X5B5T0"/>
<comment type="caution">
    <text evidence="10">The sequence shown here is derived from an EMBL/GenBank/DDBJ whole genome shotgun (WGS) entry which is preliminary data.</text>
</comment>
<feature type="transmembrane region" description="Helical" evidence="7">
    <location>
        <begin position="20"/>
        <end position="40"/>
    </location>
</feature>
<dbReference type="EMBL" id="WMEX01000003">
    <property type="protein sequence ID" value="MYL26532.1"/>
    <property type="molecule type" value="Genomic_DNA"/>
</dbReference>
<evidence type="ECO:0000259" key="9">
    <source>
        <dbReference type="PROSITE" id="PS50839"/>
    </source>
</evidence>
<protein>
    <recommendedName>
        <fullName evidence="2">histidine kinase</fullName>
        <ecNumber evidence="2">2.7.13.3</ecNumber>
    </recommendedName>
</protein>
<sequence>MPVTSIFPRLFKGPAARRWLIVSMGVALLVAVGELLIWQFDANHRAETEKELLSQLVDARALMEAEISEGLYITIGLASFIQSQNGQPDYGEIESWMAALFGQTRHLRNIGIAPDNRITAVFPKKGNQDVVGVAYRDLPDQWDSVETAMRTGEAKLVGPVDLVQGGRGLIYRRPVFVDDEYWGMISTVMKFDSVIAVIERFMETHSGVYELVRLTSEGNETIAGQLEVGKPAVNQSLEVTLPGDLRWRMIMRERIDASSLWVARSALWGLSLIFGVVGWHWWRSSQMARELQARSVAERTEFIHTVSHELRTPLTSIRGAVGLLEKQYAEDPKAASLFNLANRNLIRIQSLVDDVLDIVRLDAARMDLNLELEQLPELVQQAVENNEHLAGQDELVLRCEIECDAADVNVRVDRQRFLQIMDNLLSNAIKFSDPGQVIRVGIQRRWDWAQVLVIDEGTGIPASFRDQIFDRFARADSSDKRRNQSGTGLGLSLVRELVFAMEGDIAVESEQGQGTTVRVRLPLAGT</sequence>
<dbReference type="InterPro" id="IPR005467">
    <property type="entry name" value="His_kinase_dom"/>
</dbReference>